<evidence type="ECO:0000256" key="3">
    <source>
        <dbReference type="ARBA" id="ARBA00013085"/>
    </source>
</evidence>
<accession>W6M912</accession>
<evidence type="ECO:0000256" key="2">
    <source>
        <dbReference type="ARBA" id="ARBA00009184"/>
    </source>
</evidence>
<comment type="pathway">
    <text evidence="1">Amino-acid biosynthesis; L-histidine biosynthesis; L-histidine from 5-phospho-alpha-D-ribose 1-diphosphate: step 8/9.</text>
</comment>
<dbReference type="InterPro" id="IPR006385">
    <property type="entry name" value="HAD_hydro_SerB1"/>
</dbReference>
<dbReference type="FunFam" id="3.40.50.1000:FF:000025">
    <property type="entry name" value="HAD hydrolase, family IB"/>
    <property type="match status" value="1"/>
</dbReference>
<name>W6M912_9GAMM</name>
<dbReference type="InterPro" id="IPR036412">
    <property type="entry name" value="HAD-like_sf"/>
</dbReference>
<reference evidence="11" key="1">
    <citation type="submission" date="2013-07" db="EMBL/GenBank/DDBJ databases">
        <authorList>
            <person name="McIlroy S."/>
        </authorList>
    </citation>
    <scope>NUCLEOTIDE SEQUENCE [LARGE SCALE GENOMIC DNA]</scope>
    <source>
        <strain evidence="11">Run_A_D11</strain>
    </source>
</reference>
<comment type="caution">
    <text evidence="11">The sequence shown here is derived from an EMBL/GenBank/DDBJ whole genome shotgun (WGS) entry which is preliminary data.</text>
</comment>
<dbReference type="Gene3D" id="1.20.1440.100">
    <property type="entry name" value="SG protein - dephosphorylation function"/>
    <property type="match status" value="1"/>
</dbReference>
<dbReference type="NCBIfam" id="TIGR01488">
    <property type="entry name" value="HAD-SF-IB"/>
    <property type="match status" value="1"/>
</dbReference>
<dbReference type="InterPro" id="IPR050582">
    <property type="entry name" value="HAD-like_SerB"/>
</dbReference>
<dbReference type="InterPro" id="IPR023214">
    <property type="entry name" value="HAD_sf"/>
</dbReference>
<evidence type="ECO:0000256" key="9">
    <source>
        <dbReference type="ARBA" id="ARBA00052092"/>
    </source>
</evidence>
<dbReference type="AlphaFoldDB" id="W6M912"/>
<evidence type="ECO:0000256" key="7">
    <source>
        <dbReference type="ARBA" id="ARBA00022842"/>
    </source>
</evidence>
<proteinExistence type="inferred from homology"/>
<reference evidence="11" key="2">
    <citation type="submission" date="2014-03" db="EMBL/GenBank/DDBJ databases">
        <title>Candidatus Competibacter-lineage genomes retrieved from metagenomes reveal functional metabolic diversity.</title>
        <authorList>
            <person name="McIlroy S.J."/>
            <person name="Albertsen M."/>
            <person name="Andresen E.K."/>
            <person name="Saunders A.M."/>
            <person name="Kristiansen R."/>
            <person name="Stokholm-Bjerregaard M."/>
            <person name="Nielsen K.L."/>
            <person name="Nielsen P.H."/>
        </authorList>
    </citation>
    <scope>NUCLEOTIDE SEQUENCE</scope>
    <source>
        <strain evidence="11">Run_A_D11</strain>
    </source>
</reference>
<comment type="similarity">
    <text evidence="2">Belongs to the HAD-like hydrolase superfamily. SerB family.</text>
</comment>
<dbReference type="GO" id="GO:0004401">
    <property type="term" value="F:histidinol-phosphatase activity"/>
    <property type="evidence" value="ECO:0007669"/>
    <property type="project" value="UniProtKB-EC"/>
</dbReference>
<keyword evidence="5" id="KW-0479">Metal-binding</keyword>
<dbReference type="SUPFAM" id="SSF56784">
    <property type="entry name" value="HAD-like"/>
    <property type="match status" value="1"/>
</dbReference>
<comment type="catalytic activity">
    <reaction evidence="9">
        <text>L-histidinol phosphate + H2O = L-histidinol + phosphate</text>
        <dbReference type="Rhea" id="RHEA:14465"/>
        <dbReference type="ChEBI" id="CHEBI:15377"/>
        <dbReference type="ChEBI" id="CHEBI:43474"/>
        <dbReference type="ChEBI" id="CHEBI:57699"/>
        <dbReference type="ChEBI" id="CHEBI:57980"/>
        <dbReference type="EC" id="3.1.3.15"/>
    </reaction>
    <physiologicalReaction direction="left-to-right" evidence="9">
        <dbReference type="Rhea" id="RHEA:14466"/>
    </physiologicalReaction>
</comment>
<evidence type="ECO:0000256" key="8">
    <source>
        <dbReference type="ARBA" id="ARBA00033209"/>
    </source>
</evidence>
<evidence type="ECO:0000256" key="5">
    <source>
        <dbReference type="ARBA" id="ARBA00022723"/>
    </source>
</evidence>
<evidence type="ECO:0000256" key="4">
    <source>
        <dbReference type="ARBA" id="ARBA00021697"/>
    </source>
</evidence>
<dbReference type="PANTHER" id="PTHR43344">
    <property type="entry name" value="PHOSPHOSERINE PHOSPHATASE"/>
    <property type="match status" value="1"/>
</dbReference>
<dbReference type="PANTHER" id="PTHR43344:SF13">
    <property type="entry name" value="PHOSPHATASE RV3661-RELATED"/>
    <property type="match status" value="1"/>
</dbReference>
<dbReference type="EC" id="3.1.3.15" evidence="3"/>
<dbReference type="Pfam" id="PF12710">
    <property type="entry name" value="HAD"/>
    <property type="match status" value="1"/>
</dbReference>
<comment type="function">
    <text evidence="10">Catalyzes the dephosphorylation of histidinol-phosphate to histidinol, the direct precursor of histidine.</text>
</comment>
<keyword evidence="12" id="KW-1185">Reference proteome</keyword>
<dbReference type="OrthoDB" id="9784466at2"/>
<dbReference type="CDD" id="cd02612">
    <property type="entry name" value="HAD_PGPPase"/>
    <property type="match status" value="1"/>
</dbReference>
<dbReference type="GO" id="GO:0046872">
    <property type="term" value="F:metal ion binding"/>
    <property type="evidence" value="ECO:0007669"/>
    <property type="project" value="UniProtKB-KW"/>
</dbReference>
<dbReference type="Gene3D" id="3.40.50.1000">
    <property type="entry name" value="HAD superfamily/HAD-like"/>
    <property type="match status" value="1"/>
</dbReference>
<gene>
    <name evidence="11" type="ORF">BN873_270026</name>
</gene>
<keyword evidence="7" id="KW-0460">Magnesium</keyword>
<dbReference type="Proteomes" id="UP000035760">
    <property type="component" value="Unassembled WGS sequence"/>
</dbReference>
<organism evidence="11 12">
    <name type="scientific">Candidatus Competibacter denitrificans Run_A_D11</name>
    <dbReference type="NCBI Taxonomy" id="1400863"/>
    <lineage>
        <taxon>Bacteria</taxon>
        <taxon>Pseudomonadati</taxon>
        <taxon>Pseudomonadota</taxon>
        <taxon>Gammaproteobacteria</taxon>
        <taxon>Candidatus Competibacteraceae</taxon>
        <taxon>Candidatus Competibacter</taxon>
    </lineage>
</organism>
<evidence type="ECO:0000256" key="10">
    <source>
        <dbReference type="ARBA" id="ARBA00053547"/>
    </source>
</evidence>
<evidence type="ECO:0000313" key="12">
    <source>
        <dbReference type="Proteomes" id="UP000035760"/>
    </source>
</evidence>
<dbReference type="EMBL" id="CBTJ020000033">
    <property type="protein sequence ID" value="CDI02230.1"/>
    <property type="molecule type" value="Genomic_DNA"/>
</dbReference>
<protein>
    <recommendedName>
        <fullName evidence="4">Histidinol-phosphatase</fullName>
        <ecNumber evidence="3">3.1.3.15</ecNumber>
    </recommendedName>
    <alternativeName>
        <fullName evidence="8">Histidinol-phosphate phosphatase</fullName>
    </alternativeName>
</protein>
<dbReference type="RefSeq" id="WP_048672186.1">
    <property type="nucleotide sequence ID" value="NZ_CBTJ020000033.1"/>
</dbReference>
<evidence type="ECO:0000313" key="11">
    <source>
        <dbReference type="EMBL" id="CDI02230.1"/>
    </source>
</evidence>
<dbReference type="STRING" id="1400863.BN873_270026"/>
<dbReference type="NCBIfam" id="TIGR01490">
    <property type="entry name" value="HAD-SF-IB-hyp1"/>
    <property type="match status" value="1"/>
</dbReference>
<evidence type="ECO:0000256" key="1">
    <source>
        <dbReference type="ARBA" id="ARBA00004970"/>
    </source>
</evidence>
<sequence>MSLALFDLDNTLLADDSDYLWGRFLVEQGLVDGVFYERENQKFYDSYRAGTLDIHAFLHFMLRPLTAHPLATLLAWRAQFIKEKIEPIILPKAVALLDKHRKAGDTLLIITATNCFITAPIAERLGVQHLLATEIEFSDGRYTGQPLGIPCFQQGKVTKLHDWLAATGHDLTDSWFYTDSRNDLPLLVEVAHPVAVDPDEILAQYATERGWPIISLRENKR</sequence>
<evidence type="ECO:0000256" key="6">
    <source>
        <dbReference type="ARBA" id="ARBA00022801"/>
    </source>
</evidence>
<keyword evidence="6 11" id="KW-0378">Hydrolase</keyword>